<proteinExistence type="predicted"/>
<evidence type="ECO:0000313" key="1">
    <source>
        <dbReference type="EMBL" id="KAG6700411.1"/>
    </source>
</evidence>
<accession>A0A922EBA8</accession>
<evidence type="ECO:0000313" key="2">
    <source>
        <dbReference type="Proteomes" id="UP000811246"/>
    </source>
</evidence>
<dbReference type="EMBL" id="CM031832">
    <property type="protein sequence ID" value="KAG6700411.1"/>
    <property type="molecule type" value="Genomic_DNA"/>
</dbReference>
<dbReference type="Proteomes" id="UP000811246">
    <property type="component" value="Chromosome 8"/>
</dbReference>
<protein>
    <submittedName>
        <fullName evidence="1">Uncharacterized protein</fullName>
    </submittedName>
</protein>
<sequence length="132" mass="15392">MDSVHCACLCLVYQAKAYSFADDFTIHDLLTQVKKITTENFSSNFFFFKFVIDYFQRLKIARISLKSPQLSYLGDFYALEKNSTTTKTTYHYLRSCIIPMISTSTATIYIAVIDILQRFICKWITPFPTIYL</sequence>
<name>A0A922EBA8_CARIL</name>
<organism evidence="1 2">
    <name type="scientific">Carya illinoinensis</name>
    <name type="common">Pecan</name>
    <dbReference type="NCBI Taxonomy" id="32201"/>
    <lineage>
        <taxon>Eukaryota</taxon>
        <taxon>Viridiplantae</taxon>
        <taxon>Streptophyta</taxon>
        <taxon>Embryophyta</taxon>
        <taxon>Tracheophyta</taxon>
        <taxon>Spermatophyta</taxon>
        <taxon>Magnoliopsida</taxon>
        <taxon>eudicotyledons</taxon>
        <taxon>Gunneridae</taxon>
        <taxon>Pentapetalae</taxon>
        <taxon>rosids</taxon>
        <taxon>fabids</taxon>
        <taxon>Fagales</taxon>
        <taxon>Juglandaceae</taxon>
        <taxon>Carya</taxon>
    </lineage>
</organism>
<comment type="caution">
    <text evidence="1">The sequence shown here is derived from an EMBL/GenBank/DDBJ whole genome shotgun (WGS) entry which is preliminary data.</text>
</comment>
<reference evidence="1" key="1">
    <citation type="submission" date="2021-01" db="EMBL/GenBank/DDBJ databases">
        <authorList>
            <person name="Lovell J.T."/>
            <person name="Bentley N."/>
            <person name="Bhattarai G."/>
            <person name="Jenkins J.W."/>
            <person name="Sreedasyam A."/>
            <person name="Alarcon Y."/>
            <person name="Bock C."/>
            <person name="Boston L."/>
            <person name="Carlson J."/>
            <person name="Cervantes K."/>
            <person name="Clermont K."/>
            <person name="Krom N."/>
            <person name="Kubenka K."/>
            <person name="Mamidi S."/>
            <person name="Mattison C."/>
            <person name="Monteros M."/>
            <person name="Pisani C."/>
            <person name="Plott C."/>
            <person name="Rajasekar S."/>
            <person name="Rhein H.S."/>
            <person name="Rohla C."/>
            <person name="Song M."/>
            <person name="Hilaire R.S."/>
            <person name="Shu S."/>
            <person name="Wells L."/>
            <person name="Wang X."/>
            <person name="Webber J."/>
            <person name="Heerema R.J."/>
            <person name="Klein P."/>
            <person name="Conner P."/>
            <person name="Grauke L."/>
            <person name="Grimwood J."/>
            <person name="Schmutz J."/>
            <person name="Randall J.J."/>
        </authorList>
    </citation>
    <scope>NUCLEOTIDE SEQUENCE</scope>
    <source>
        <tissue evidence="1">Leaf</tissue>
    </source>
</reference>
<gene>
    <name evidence="1" type="ORF">I3842_08G111200</name>
</gene>
<dbReference type="AlphaFoldDB" id="A0A922EBA8"/>